<keyword evidence="3" id="KW-1185">Reference proteome</keyword>
<evidence type="ECO:0000313" key="3">
    <source>
        <dbReference type="Proteomes" id="UP000676035"/>
    </source>
</evidence>
<evidence type="ECO:0000259" key="1">
    <source>
        <dbReference type="PROSITE" id="PS51186"/>
    </source>
</evidence>
<dbReference type="RefSeq" id="WP_212545944.1">
    <property type="nucleotide sequence ID" value="NZ_JAGYHF010000012.1"/>
</dbReference>
<gene>
    <name evidence="2" type="ORF">KFS80_22325</name>
</gene>
<dbReference type="Proteomes" id="UP000676035">
    <property type="component" value="Unassembled WGS sequence"/>
</dbReference>
<protein>
    <submittedName>
        <fullName evidence="2">GNAT family N-acetyltransferase</fullName>
        <ecNumber evidence="2">2.3.1.-</ecNumber>
    </submittedName>
</protein>
<dbReference type="InterPro" id="IPR016181">
    <property type="entry name" value="Acyl_CoA_acyltransferase"/>
</dbReference>
<keyword evidence="2" id="KW-0012">Acyltransferase</keyword>
<dbReference type="Gene3D" id="3.40.630.30">
    <property type="match status" value="1"/>
</dbReference>
<proteinExistence type="predicted"/>
<feature type="domain" description="N-acetyltransferase" evidence="1">
    <location>
        <begin position="4"/>
        <end position="165"/>
    </location>
</feature>
<dbReference type="GO" id="GO:0016746">
    <property type="term" value="F:acyltransferase activity"/>
    <property type="evidence" value="ECO:0007669"/>
    <property type="project" value="UniProtKB-KW"/>
</dbReference>
<dbReference type="SUPFAM" id="SSF55729">
    <property type="entry name" value="Acyl-CoA N-acyltransferases (Nat)"/>
    <property type="match status" value="1"/>
</dbReference>
<organism evidence="2 3">
    <name type="scientific">Pseudomonas rustica</name>
    <dbReference type="NCBI Taxonomy" id="2827099"/>
    <lineage>
        <taxon>Bacteria</taxon>
        <taxon>Pseudomonadati</taxon>
        <taxon>Pseudomonadota</taxon>
        <taxon>Gammaproteobacteria</taxon>
        <taxon>Pseudomonadales</taxon>
        <taxon>Pseudomonadaceae</taxon>
        <taxon>Pseudomonas</taxon>
    </lineage>
</organism>
<dbReference type="PROSITE" id="PS51186">
    <property type="entry name" value="GNAT"/>
    <property type="match status" value="1"/>
</dbReference>
<sequence>MPIITLHPAQRDDLDTVNNLMQFYLHDLSEWLPLKLAHHGFFPNQLEESYWRHSATQPFLIHVDDELAGFIIVDNQTHLPDTEYNISYFFLARRWRGQGVAQFVVSTLLSRIPGQWQIFHIDANLPAKRLWAGLIPRLSGGEFTRQQREVDGYPCTFYVLHAPFSVA</sequence>
<comment type="caution">
    <text evidence="2">The sequence shown here is derived from an EMBL/GenBank/DDBJ whole genome shotgun (WGS) entry which is preliminary data.</text>
</comment>
<keyword evidence="2" id="KW-0808">Transferase</keyword>
<evidence type="ECO:0000313" key="2">
    <source>
        <dbReference type="EMBL" id="MBS4081031.1"/>
    </source>
</evidence>
<name>A0ABS5N506_9PSED</name>
<accession>A0ABS5N506</accession>
<dbReference type="InterPro" id="IPR000182">
    <property type="entry name" value="GNAT_dom"/>
</dbReference>
<dbReference type="Pfam" id="PF00583">
    <property type="entry name" value="Acetyltransf_1"/>
    <property type="match status" value="1"/>
</dbReference>
<dbReference type="EC" id="2.3.1.-" evidence="2"/>
<dbReference type="EMBL" id="JAGYHF010000012">
    <property type="protein sequence ID" value="MBS4081031.1"/>
    <property type="molecule type" value="Genomic_DNA"/>
</dbReference>
<dbReference type="CDD" id="cd04301">
    <property type="entry name" value="NAT_SF"/>
    <property type="match status" value="1"/>
</dbReference>
<reference evidence="2 3" key="1">
    <citation type="submission" date="2021-04" db="EMBL/GenBank/DDBJ databases">
        <title>Pseudomonas rustica sp. nov. isolated from raw milk.</title>
        <authorList>
            <person name="Fiedler G."/>
            <person name="Gieschler S."/>
            <person name="Kabisch J."/>
            <person name="Grimmler C."/>
            <person name="Brinks E."/>
            <person name="Wagner N."/>
            <person name="Hetzer B."/>
            <person name="Franz C.M.A.P."/>
            <person name="Boehnlein C."/>
        </authorList>
    </citation>
    <scope>NUCLEOTIDE SEQUENCE [LARGE SCALE GENOMIC DNA]</scope>
    <source>
        <strain evidence="2 3">MBT-4</strain>
    </source>
</reference>